<evidence type="ECO:0000313" key="4">
    <source>
        <dbReference type="Proteomes" id="UP000747542"/>
    </source>
</evidence>
<feature type="region of interest" description="Disordered" evidence="1">
    <location>
        <begin position="2336"/>
        <end position="2465"/>
    </location>
</feature>
<evidence type="ECO:0000259" key="2">
    <source>
        <dbReference type="Pfam" id="PF15249"/>
    </source>
</evidence>
<feature type="region of interest" description="Disordered" evidence="1">
    <location>
        <begin position="499"/>
        <end position="537"/>
    </location>
</feature>
<dbReference type="EMBL" id="JAHLQT010026473">
    <property type="protein sequence ID" value="KAG7163224.1"/>
    <property type="molecule type" value="Genomic_DNA"/>
</dbReference>
<evidence type="ECO:0000313" key="3">
    <source>
        <dbReference type="EMBL" id="KAG7163224.1"/>
    </source>
</evidence>
<feature type="compositionally biased region" description="Polar residues" evidence="1">
    <location>
        <begin position="149"/>
        <end position="186"/>
    </location>
</feature>
<feature type="compositionally biased region" description="Low complexity" evidence="1">
    <location>
        <begin position="324"/>
        <end position="339"/>
    </location>
</feature>
<feature type="region of interest" description="Disordered" evidence="1">
    <location>
        <begin position="816"/>
        <end position="854"/>
    </location>
</feature>
<feature type="compositionally biased region" description="Acidic residues" evidence="1">
    <location>
        <begin position="2024"/>
        <end position="2034"/>
    </location>
</feature>
<feature type="compositionally biased region" description="Polar residues" evidence="1">
    <location>
        <begin position="2103"/>
        <end position="2134"/>
    </location>
</feature>
<feature type="compositionally biased region" description="Low complexity" evidence="1">
    <location>
        <begin position="133"/>
        <end position="148"/>
    </location>
</feature>
<feature type="compositionally biased region" description="Basic and acidic residues" evidence="1">
    <location>
        <begin position="1951"/>
        <end position="2023"/>
    </location>
</feature>
<organism evidence="3 4">
    <name type="scientific">Homarus americanus</name>
    <name type="common">American lobster</name>
    <dbReference type="NCBI Taxonomy" id="6706"/>
    <lineage>
        <taxon>Eukaryota</taxon>
        <taxon>Metazoa</taxon>
        <taxon>Ecdysozoa</taxon>
        <taxon>Arthropoda</taxon>
        <taxon>Crustacea</taxon>
        <taxon>Multicrustacea</taxon>
        <taxon>Malacostraca</taxon>
        <taxon>Eumalacostraca</taxon>
        <taxon>Eucarida</taxon>
        <taxon>Decapoda</taxon>
        <taxon>Pleocyemata</taxon>
        <taxon>Astacidea</taxon>
        <taxon>Nephropoidea</taxon>
        <taxon>Nephropidae</taxon>
        <taxon>Homarus</taxon>
    </lineage>
</organism>
<feature type="compositionally biased region" description="Polar residues" evidence="1">
    <location>
        <begin position="1736"/>
        <end position="1751"/>
    </location>
</feature>
<feature type="compositionally biased region" description="Polar residues" evidence="1">
    <location>
        <begin position="2448"/>
        <end position="2465"/>
    </location>
</feature>
<keyword evidence="4" id="KW-1185">Reference proteome</keyword>
<feature type="region of interest" description="Disordered" evidence="1">
    <location>
        <begin position="1920"/>
        <end position="2320"/>
    </location>
</feature>
<feature type="region of interest" description="Disordered" evidence="1">
    <location>
        <begin position="323"/>
        <end position="436"/>
    </location>
</feature>
<name>A0A8J5K1B7_HOMAM</name>
<feature type="compositionally biased region" description="Low complexity" evidence="1">
    <location>
        <begin position="2136"/>
        <end position="2145"/>
    </location>
</feature>
<feature type="compositionally biased region" description="Basic and acidic residues" evidence="1">
    <location>
        <begin position="2350"/>
        <end position="2366"/>
    </location>
</feature>
<feature type="compositionally biased region" description="Acidic residues" evidence="1">
    <location>
        <begin position="1925"/>
        <end position="1950"/>
    </location>
</feature>
<feature type="compositionally biased region" description="Basic and acidic residues" evidence="1">
    <location>
        <begin position="843"/>
        <end position="852"/>
    </location>
</feature>
<feature type="compositionally biased region" description="Basic and acidic residues" evidence="1">
    <location>
        <begin position="2053"/>
        <end position="2062"/>
    </location>
</feature>
<feature type="compositionally biased region" description="Basic residues" evidence="1">
    <location>
        <begin position="832"/>
        <end position="842"/>
    </location>
</feature>
<dbReference type="PANTHER" id="PTHR43670:SF131">
    <property type="entry name" value="LRRGT00202"/>
    <property type="match status" value="1"/>
</dbReference>
<accession>A0A8J5K1B7</accession>
<feature type="compositionally biased region" description="Polar residues" evidence="1">
    <location>
        <begin position="340"/>
        <end position="359"/>
    </location>
</feature>
<feature type="domain" description="GLTSCR protein conserved" evidence="2">
    <location>
        <begin position="1773"/>
        <end position="1873"/>
    </location>
</feature>
<gene>
    <name evidence="3" type="primary">BICRA-L</name>
    <name evidence="3" type="ORF">Hamer_G004325</name>
</gene>
<feature type="compositionally biased region" description="Pro residues" evidence="1">
    <location>
        <begin position="512"/>
        <end position="530"/>
    </location>
</feature>
<feature type="compositionally biased region" description="Polar residues" evidence="1">
    <location>
        <begin position="391"/>
        <end position="408"/>
    </location>
</feature>
<evidence type="ECO:0000256" key="1">
    <source>
        <dbReference type="SAM" id="MobiDB-lite"/>
    </source>
</evidence>
<dbReference type="PANTHER" id="PTHR43670">
    <property type="entry name" value="HEAT SHOCK PROTEIN 26"/>
    <property type="match status" value="1"/>
</dbReference>
<feature type="compositionally biased region" description="Basic and acidic residues" evidence="1">
    <location>
        <begin position="2185"/>
        <end position="2227"/>
    </location>
</feature>
<feature type="compositionally biased region" description="Polar residues" evidence="1">
    <location>
        <begin position="1693"/>
        <end position="1721"/>
    </location>
</feature>
<feature type="compositionally biased region" description="Low complexity" evidence="1">
    <location>
        <begin position="1663"/>
        <end position="1692"/>
    </location>
</feature>
<feature type="compositionally biased region" description="Basic and acidic residues" evidence="1">
    <location>
        <begin position="2071"/>
        <end position="2090"/>
    </location>
</feature>
<feature type="compositionally biased region" description="Pro residues" evidence="1">
    <location>
        <begin position="412"/>
        <end position="422"/>
    </location>
</feature>
<feature type="compositionally biased region" description="Basic and acidic residues" evidence="1">
    <location>
        <begin position="2273"/>
        <end position="2284"/>
    </location>
</feature>
<feature type="compositionally biased region" description="Polar residues" evidence="1">
    <location>
        <begin position="2161"/>
        <end position="2179"/>
    </location>
</feature>
<sequence>MDDDGQKQRLLDVIGDPHLLETFLENFPSSSFPTDGGLLWQGLDSPRFDNVTSSTDSGLVSSCLDNHVFDGQFLGQNDHPTLQQLLASPATFPSQPTPQPQSQPQPQQQQSAGTIGHGLPSAILTASRHPSIQQASQTQQQLTLQPSPRTVSVRSQASPATKGSQGVLHSTPQPTPQVISQTSAQTSPQIMQGGVQLVGGSNQVITSGGQIITSASPQLIPGTQLLQAHGSTQVLPTGQILPGGQVLHNGQVIQGGQVFHGPHLLSGGSLLQGGQVIQGGQVLQGGQLIPSGQVINSSQLITTTTQMATTGVSGLGAGSTPLYVTPSTPVQQQQPHTVTLHQSVQQPPTPTASPFSVLSKSPGAALPRTSPSPSPYHPTTPSPHPSVQSPAPYTTRSPAPSPHSNVSAMRSPAPPTPSPAATPTPQAHSSIATIGQQQSAGMVQGVMSNVGMVQSLVPQLPLSQVVGSNGMVLPQPGVQQTATGVKQVVSGGQLIQIVSSPQPTQPRQPVATPTPKPIQPKQPQLLPKPPQAAVVGQPAAPPPGKTLMNTRPVTPGGQQPIVIGAAGQQQAMMAGQQGLGGFVINPSLLQSSLQQPFLIQQPNGVLLVRPSGHTGAGGAPGQALLVPMPGQHQMMSAGGKTGQHQTVVFSGNGQGGPAYVIPQNGSAGLGAQGVMGTAQGSRGPQPIIRLVAPQAPLQLQQIQTPNGPTFVAIPAGQTVNLQSLLAAGGATMRTLAPQMTSGPLQLAPSSVAPNMGPVVSMGHIQMSGGGQQLQVSVPGAPLQLASSLPSSLPSVITTTKQTVIDEAVAPASMVTATESGTHHQTLTDSNKNTKKKSKKKKREREPKDEKLKGKGTSINLNDILKETGIVGDLMLFDENELGLGGEGMEGVQVAAPTQLTQVPAAAQMVSPAPAATQLPSLPAHDTNAGFATSENAGHIVVGSSHQHPLLGMGNSLMTGTVVTSSAPTGLMTSASMPSGMSITLDPSCKFFLGSDPTKPHLTTPNQTPSQMGGLMIPSCQSQVQVIGGASMGMTTSLCNVANSGSMVNVMSSSMPALMTGSSGAGVVGTNTLPTVCSLPSFTQLLTPPTQVTSNLVNHGPSVTGKTKPLQLQQTASKLTQVTTKNLMGADISKVAQNTHLLQTLHLPTAEKPCPTPSGQPLLTSLLSGQQASCSNSGEQHGGFPLQVSVADGGPVLTVVTVGAVMSLPECVVSTGTTFSSPATPLSILVPSQASQVPQSSAVIASSSATNNVVSGAIISHKQFASNSALIPQTSVTYTNTENVPVSRGHSQIVNALQDNVPSQTSNTSSFVAKNIEGINKTNSFQNEYVATLQRGQNIIDTNKNKSKSNKKKKKDKEIETFSTPTTSTVMVKQSLQERLKSSTCSSTTGTPQQLCLAPIPNGLNGPAIKTASQSVGSSTPPGSLPITLGESGVQTDNTSLVGPYISTAPPVSIIPSIITTTTTMVQAPTMATTATITTTTASSPHTPTGVVFPGPKQQFKQVKHLILSPQNQEALKKVHSQIQVLQNKKTDQDAAGLQQLYAECRKIVATGKHVTVTTTPQQPQIAPTPSQPTPVRYSHPVGHKFITLTQFKQIKHLPQDQQRQIMDQSKQVMQRWKDPGTVSSTGTSTVSAIHTPAPHLSPSPQVSVSGGPAKGSVSPVSGASMPTIATSASSPTVPTTSTTVSSCSTTNTLNYSTKMTPPQCSPVSSTTPAISHTNTLGPSPKSLVVLPPQASPHPSSTSGAQEQSPGQTKAPLAFSITKEQLFEHQLKTDQNGALNPDYRNPFKNKIDACKRLIRYHVFSECVPSPHEVAETTTQFELQAESLLKKFNNMKYKYQSLLIKDSMRRHASSETVMLYRLLVQEDKTNIEREKADVQSGKIIDLPTVPPCRASEESSPLDTPYPWELEWENQKIYKFEPWKNKEEEGEEEEGEEDEEEEGVEEEEEEQQKEEEAIVKEEMKDNIKDIKLVIGDKVDVKLKEEEEVVVKEEGNQEIKRERREDKGEETQGKAEKEESSKNPTKPDEDDEFDDGQEGDPCLHIFVEDEEEEEEEEKVKEEEEKKHHMSPAAKLDCDDAKSNSDDRDSSKKESEQEEELVICDSEVVSTSIQNSPVNKEETTVLNYSSESPWTTSCGESLLNRLSNRSQSPDIRRTPCSISKPIISSNFETSGNNSYKQIHSPSLKLVTDRTDKDKRKERVEREYKKKSVRGKDKDKERGRDREKEDRPPKKLKIKLKSEERALVPPLRIRTEDRGSGLKLTLKKQEGSGAYYSVGEERKREYRVEQNEDEEEDEEADDIVGRLCDGEEEEEEDGDGKEHDLKEVKVVLQDVCKDERFKKQIEERSSKKRRRDKGDDRSDRNEKGDRYNSHWSNYSQQLHQSEGDKNFSQSSNHENRTWNCNSGMEWRRSGGEGASSVDNSSERRTREYSPRLYSYNDHYGHEYSSRHNHSQPYGHSGSQSRNSHSYY</sequence>
<dbReference type="Pfam" id="PF15249">
    <property type="entry name" value="GLTSCR1"/>
    <property type="match status" value="1"/>
</dbReference>
<feature type="region of interest" description="Disordered" evidence="1">
    <location>
        <begin position="1636"/>
        <end position="1753"/>
    </location>
</feature>
<proteinExistence type="predicted"/>
<feature type="compositionally biased region" description="Pro residues" evidence="1">
    <location>
        <begin position="370"/>
        <end position="384"/>
    </location>
</feature>
<comment type="caution">
    <text evidence="3">The sequence shown here is derived from an EMBL/GenBank/DDBJ whole genome shotgun (WGS) entry which is preliminary data.</text>
</comment>
<feature type="compositionally biased region" description="Polar residues" evidence="1">
    <location>
        <begin position="2367"/>
        <end position="2400"/>
    </location>
</feature>
<dbReference type="Proteomes" id="UP000747542">
    <property type="component" value="Unassembled WGS sequence"/>
</dbReference>
<feature type="compositionally biased region" description="Basic and acidic residues" evidence="1">
    <location>
        <begin position="2418"/>
        <end position="2427"/>
    </location>
</feature>
<feature type="compositionally biased region" description="Polar residues" evidence="1">
    <location>
        <begin position="426"/>
        <end position="436"/>
    </location>
</feature>
<feature type="compositionally biased region" description="Low complexity" evidence="1">
    <location>
        <begin position="1642"/>
        <end position="1651"/>
    </location>
</feature>
<reference evidence="3" key="1">
    <citation type="journal article" date="2021" name="Sci. Adv.">
        <title>The American lobster genome reveals insights on longevity, neural, and immune adaptations.</title>
        <authorList>
            <person name="Polinski J.M."/>
            <person name="Zimin A.V."/>
            <person name="Clark K.F."/>
            <person name="Kohn A.B."/>
            <person name="Sadowski N."/>
            <person name="Timp W."/>
            <person name="Ptitsyn A."/>
            <person name="Khanna P."/>
            <person name="Romanova D.Y."/>
            <person name="Williams P."/>
            <person name="Greenwood S.J."/>
            <person name="Moroz L.L."/>
            <person name="Walt D.R."/>
            <person name="Bodnar A.G."/>
        </authorList>
    </citation>
    <scope>NUCLEOTIDE SEQUENCE</scope>
    <source>
        <strain evidence="3">GMGI-L3</strain>
    </source>
</reference>
<feature type="region of interest" description="Disordered" evidence="1">
    <location>
        <begin position="89"/>
        <end position="186"/>
    </location>
</feature>
<feature type="compositionally biased region" description="Acidic residues" evidence="1">
    <location>
        <begin position="2304"/>
        <end position="2313"/>
    </location>
</feature>
<dbReference type="InterPro" id="IPR015671">
    <property type="entry name" value="GSCR1_dom"/>
</dbReference>
<feature type="compositionally biased region" description="Acidic residues" evidence="1">
    <location>
        <begin position="2285"/>
        <end position="2296"/>
    </location>
</feature>
<protein>
    <submittedName>
        <fullName evidence="3">BRD4-interacting chromatin-remodeling complex-associated protein-like</fullName>
    </submittedName>
</protein>
<dbReference type="GO" id="GO:0005737">
    <property type="term" value="C:cytoplasm"/>
    <property type="evidence" value="ECO:0007669"/>
    <property type="project" value="TreeGrafter"/>
</dbReference>